<comment type="caution">
    <text evidence="1">The sequence shown here is derived from an EMBL/GenBank/DDBJ whole genome shotgun (WGS) entry which is preliminary data.</text>
</comment>
<gene>
    <name evidence="1" type="ORF">ISP01_06650</name>
</gene>
<dbReference type="Pfam" id="PF10133">
    <property type="entry name" value="CooT"/>
    <property type="match status" value="1"/>
</dbReference>
<accession>A0A843ANI9</accession>
<dbReference type="InterPro" id="IPR019300">
    <property type="entry name" value="CooT"/>
</dbReference>
<protein>
    <submittedName>
        <fullName evidence="1">CooT family nickel-binding protein</fullName>
    </submittedName>
</protein>
<dbReference type="Proteomes" id="UP000658733">
    <property type="component" value="Unassembled WGS sequence"/>
</dbReference>
<evidence type="ECO:0000313" key="1">
    <source>
        <dbReference type="EMBL" id="MBF4469068.1"/>
    </source>
</evidence>
<dbReference type="RefSeq" id="WP_278523286.1">
    <property type="nucleotide sequence ID" value="NZ_JADIIN010000055.1"/>
</dbReference>
<proteinExistence type="predicted"/>
<reference evidence="1" key="1">
    <citation type="submission" date="2020-10" db="EMBL/GenBank/DDBJ databases">
        <title>Dehalococcoides mccartyi of a TCE/Cr reducing biochatode.</title>
        <authorList>
            <person name="Matturro B."/>
        </authorList>
    </citation>
    <scope>NUCLEOTIDE SEQUENCE</scope>
    <source>
        <strain evidence="1">Bin4</strain>
    </source>
</reference>
<evidence type="ECO:0000313" key="2">
    <source>
        <dbReference type="Proteomes" id="UP000658733"/>
    </source>
</evidence>
<dbReference type="EMBL" id="JADIIN010000055">
    <property type="protein sequence ID" value="MBF4469068.1"/>
    <property type="molecule type" value="Genomic_DNA"/>
</dbReference>
<dbReference type="AlphaFoldDB" id="A0A843ANI9"/>
<name>A0A843ANI9_METAZ</name>
<organism evidence="1 2">
    <name type="scientific">Methanobrevibacter arboriphilus</name>
    <dbReference type="NCBI Taxonomy" id="39441"/>
    <lineage>
        <taxon>Archaea</taxon>
        <taxon>Methanobacteriati</taxon>
        <taxon>Methanobacteriota</taxon>
        <taxon>Methanomada group</taxon>
        <taxon>Methanobacteria</taxon>
        <taxon>Methanobacteriales</taxon>
        <taxon>Methanobacteriaceae</taxon>
        <taxon>Methanobrevibacter</taxon>
    </lineage>
</organism>
<sequence length="59" mass="6948">MCESNIYNSDGELIMEDVMVVDVEDEKITMVDILNEKKIVYGKFIRLELEEHKLIIEET</sequence>